<accession>A0A1X6NBJ4</accession>
<dbReference type="STRING" id="670580.A0A1X6NBJ4"/>
<proteinExistence type="predicted"/>
<keyword evidence="3" id="KW-1185">Reference proteome</keyword>
<dbReference type="GeneID" id="36321725"/>
<feature type="signal peptide" evidence="1">
    <location>
        <begin position="1"/>
        <end position="20"/>
    </location>
</feature>
<feature type="chain" id="PRO_5010884926" evidence="1">
    <location>
        <begin position="21"/>
        <end position="164"/>
    </location>
</feature>
<evidence type="ECO:0000256" key="1">
    <source>
        <dbReference type="SAM" id="SignalP"/>
    </source>
</evidence>
<dbReference type="Gene3D" id="2.60.120.260">
    <property type="entry name" value="Galactose-binding domain-like"/>
    <property type="match status" value="1"/>
</dbReference>
<gene>
    <name evidence="2" type="ORF">POSPLADRAFT_1031160</name>
</gene>
<dbReference type="Proteomes" id="UP000194127">
    <property type="component" value="Unassembled WGS sequence"/>
</dbReference>
<evidence type="ECO:0000313" key="2">
    <source>
        <dbReference type="EMBL" id="OSX65944.1"/>
    </source>
</evidence>
<evidence type="ECO:0000313" key="3">
    <source>
        <dbReference type="Proteomes" id="UP000194127"/>
    </source>
</evidence>
<sequence>MPLLIFRLVVLALFGSAVVAGLSLNVTIDDTFGDPVTGTQFVYSPADNWQSSSNCSECASTFAMAMVYDRTWTLSTHPGNATISFYGSAVYVYCIVSDHAAMAFLIDDKVDGYYIQTSSPNSTVDYNYPVYTSGDLPMGQHELTIMNGVVNFSSLAILDYIVYT</sequence>
<name>A0A1X6NBJ4_9APHY</name>
<protein>
    <submittedName>
        <fullName evidence="2">Uncharacterized protein</fullName>
    </submittedName>
</protein>
<dbReference type="EMBL" id="KZ110592">
    <property type="protein sequence ID" value="OSX65944.1"/>
    <property type="molecule type" value="Genomic_DNA"/>
</dbReference>
<dbReference type="AlphaFoldDB" id="A0A1X6NBJ4"/>
<dbReference type="RefSeq" id="XP_024342738.1">
    <property type="nucleotide sequence ID" value="XM_024476774.1"/>
</dbReference>
<organism evidence="2 3">
    <name type="scientific">Postia placenta MAD-698-R-SB12</name>
    <dbReference type="NCBI Taxonomy" id="670580"/>
    <lineage>
        <taxon>Eukaryota</taxon>
        <taxon>Fungi</taxon>
        <taxon>Dikarya</taxon>
        <taxon>Basidiomycota</taxon>
        <taxon>Agaricomycotina</taxon>
        <taxon>Agaricomycetes</taxon>
        <taxon>Polyporales</taxon>
        <taxon>Adustoporiaceae</taxon>
        <taxon>Rhodonia</taxon>
    </lineage>
</organism>
<keyword evidence="1" id="KW-0732">Signal</keyword>
<reference evidence="2 3" key="1">
    <citation type="submission" date="2017-04" db="EMBL/GenBank/DDBJ databases">
        <title>Genome Sequence of the Model Brown-Rot Fungus Postia placenta SB12.</title>
        <authorList>
            <consortium name="DOE Joint Genome Institute"/>
            <person name="Gaskell J."/>
            <person name="Kersten P."/>
            <person name="Larrondo L.F."/>
            <person name="Canessa P."/>
            <person name="Martinez D."/>
            <person name="Hibbett D."/>
            <person name="Schmoll M."/>
            <person name="Kubicek C.P."/>
            <person name="Martinez A.T."/>
            <person name="Yadav J."/>
            <person name="Master E."/>
            <person name="Magnuson J.K."/>
            <person name="James T."/>
            <person name="Yaver D."/>
            <person name="Berka R."/>
            <person name="Labutti K."/>
            <person name="Lipzen A."/>
            <person name="Aerts A."/>
            <person name="Barry K."/>
            <person name="Henrissat B."/>
            <person name="Blanchette R."/>
            <person name="Grigoriev I."/>
            <person name="Cullen D."/>
        </authorList>
    </citation>
    <scope>NUCLEOTIDE SEQUENCE [LARGE SCALE GENOMIC DNA]</scope>
    <source>
        <strain evidence="2 3">MAD-698-R-SB12</strain>
    </source>
</reference>
<dbReference type="OrthoDB" id="3245657at2759"/>